<organism evidence="3 4">
    <name type="scientific">Onchocerca flexuosa</name>
    <dbReference type="NCBI Taxonomy" id="387005"/>
    <lineage>
        <taxon>Eukaryota</taxon>
        <taxon>Metazoa</taxon>
        <taxon>Ecdysozoa</taxon>
        <taxon>Nematoda</taxon>
        <taxon>Chromadorea</taxon>
        <taxon>Rhabditida</taxon>
        <taxon>Spirurina</taxon>
        <taxon>Spiruromorpha</taxon>
        <taxon>Filarioidea</taxon>
        <taxon>Onchocercidae</taxon>
        <taxon>Onchocerca</taxon>
    </lineage>
</organism>
<dbReference type="GO" id="GO:0003921">
    <property type="term" value="F:GMP synthase activity"/>
    <property type="evidence" value="ECO:0007669"/>
    <property type="project" value="InterPro"/>
</dbReference>
<evidence type="ECO:0000313" key="3">
    <source>
        <dbReference type="EMBL" id="OZC07331.1"/>
    </source>
</evidence>
<dbReference type="InterPro" id="IPR025777">
    <property type="entry name" value="GMPS_ATP_PPase_dom"/>
</dbReference>
<reference evidence="3 4" key="1">
    <citation type="submission" date="2015-12" db="EMBL/GenBank/DDBJ databases">
        <title>Draft genome of the nematode, Onchocerca flexuosa.</title>
        <authorList>
            <person name="Mitreva M."/>
        </authorList>
    </citation>
    <scope>NUCLEOTIDE SEQUENCE [LARGE SCALE GENOMIC DNA]</scope>
    <source>
        <strain evidence="3">Red Deer</strain>
    </source>
</reference>
<dbReference type="PROSITE" id="PS51553">
    <property type="entry name" value="GMPS_ATP_PPASE"/>
    <property type="match status" value="1"/>
</dbReference>
<dbReference type="Proteomes" id="UP000242913">
    <property type="component" value="Unassembled WGS sequence"/>
</dbReference>
<keyword evidence="1" id="KW-0067">ATP-binding</keyword>
<protein>
    <recommendedName>
        <fullName evidence="2">GMPS ATP-PPase domain-containing protein</fullName>
    </recommendedName>
</protein>
<keyword evidence="1" id="KW-0658">Purine biosynthesis</keyword>
<feature type="domain" description="GMPS ATP-PPase" evidence="2">
    <location>
        <begin position="1"/>
        <end position="74"/>
    </location>
</feature>
<dbReference type="AlphaFoldDB" id="A0A238BPM2"/>
<keyword evidence="1" id="KW-0547">Nucleotide-binding</keyword>
<evidence type="ECO:0000256" key="1">
    <source>
        <dbReference type="PROSITE-ProRule" id="PRU00886"/>
    </source>
</evidence>
<evidence type="ECO:0000313" key="4">
    <source>
        <dbReference type="Proteomes" id="UP000242913"/>
    </source>
</evidence>
<dbReference type="InterPro" id="IPR014729">
    <property type="entry name" value="Rossmann-like_a/b/a_fold"/>
</dbReference>
<accession>A0A238BPM2</accession>
<dbReference type="GO" id="GO:0005524">
    <property type="term" value="F:ATP binding"/>
    <property type="evidence" value="ECO:0007669"/>
    <property type="project" value="UniProtKB-UniRule"/>
</dbReference>
<evidence type="ECO:0000259" key="2">
    <source>
        <dbReference type="PROSITE" id="PS51553"/>
    </source>
</evidence>
<gene>
    <name evidence="3" type="ORF">X798_05641</name>
</gene>
<keyword evidence="1" id="KW-0332">GMP biosynthesis</keyword>
<name>A0A238BPM2_9BILA</name>
<dbReference type="OrthoDB" id="1724632at2759"/>
<dbReference type="Gene3D" id="3.40.50.620">
    <property type="entry name" value="HUPs"/>
    <property type="match status" value="1"/>
</dbReference>
<comment type="caution">
    <text evidence="1">Lacks conserved residue(s) required for the propagation of feature annotation.</text>
</comment>
<dbReference type="EMBL" id="KZ270034">
    <property type="protein sequence ID" value="OZC07331.1"/>
    <property type="molecule type" value="Genomic_DNA"/>
</dbReference>
<sequence>MQPIFCYFPHDLCDVSRKKRKIIGGTSIEVFEEAKEIGNVDFLTQGTICSDVVESGYASTIKSHHNVGRLPKKK</sequence>
<proteinExistence type="predicted"/>
<keyword evidence="4" id="KW-1185">Reference proteome</keyword>